<sequence length="71" mass="7978">MTNLSEGICVSCLATLSISYQSLHGGIKQKLSNPVQKYRIRGQHSPFHRPVNMRQQSTKSTLDDLTAFDSR</sequence>
<organism evidence="2 3">
    <name type="scientific">Plasmopara halstedii</name>
    <name type="common">Downy mildew of sunflower</name>
    <dbReference type="NCBI Taxonomy" id="4781"/>
    <lineage>
        <taxon>Eukaryota</taxon>
        <taxon>Sar</taxon>
        <taxon>Stramenopiles</taxon>
        <taxon>Oomycota</taxon>
        <taxon>Peronosporomycetes</taxon>
        <taxon>Peronosporales</taxon>
        <taxon>Peronosporaceae</taxon>
        <taxon>Plasmopara</taxon>
    </lineage>
</organism>
<proteinExistence type="predicted"/>
<dbReference type="GeneID" id="36409888"/>
<reference evidence="3" key="1">
    <citation type="submission" date="2014-09" db="EMBL/GenBank/DDBJ databases">
        <authorList>
            <person name="Sharma Rahul"/>
            <person name="Thines Marco"/>
        </authorList>
    </citation>
    <scope>NUCLEOTIDE SEQUENCE [LARGE SCALE GENOMIC DNA]</scope>
</reference>
<dbReference type="RefSeq" id="XP_024572635.1">
    <property type="nucleotide sequence ID" value="XM_024718901.2"/>
</dbReference>
<protein>
    <submittedName>
        <fullName evidence="2">Uncharacterized protein</fullName>
    </submittedName>
</protein>
<feature type="region of interest" description="Disordered" evidence="1">
    <location>
        <begin position="44"/>
        <end position="71"/>
    </location>
</feature>
<dbReference type="EMBL" id="CCYD01000178">
    <property type="protein sequence ID" value="CEG36266.1"/>
    <property type="molecule type" value="Genomic_DNA"/>
</dbReference>
<evidence type="ECO:0000313" key="2">
    <source>
        <dbReference type="EMBL" id="CEG36266.1"/>
    </source>
</evidence>
<accession>A0A0P1A6M4</accession>
<keyword evidence="3" id="KW-1185">Reference proteome</keyword>
<evidence type="ECO:0000313" key="3">
    <source>
        <dbReference type="Proteomes" id="UP000054928"/>
    </source>
</evidence>
<dbReference type="Proteomes" id="UP000054928">
    <property type="component" value="Unassembled WGS sequence"/>
</dbReference>
<dbReference type="AlphaFoldDB" id="A0A0P1A6M4"/>
<evidence type="ECO:0000256" key="1">
    <source>
        <dbReference type="SAM" id="MobiDB-lite"/>
    </source>
</evidence>
<name>A0A0P1A6M4_PLAHL</name>